<protein>
    <submittedName>
        <fullName evidence="10">ABC transporter ATP-binding protein</fullName>
    </submittedName>
</protein>
<feature type="transmembrane region" description="Helical" evidence="7">
    <location>
        <begin position="20"/>
        <end position="41"/>
    </location>
</feature>
<evidence type="ECO:0000256" key="2">
    <source>
        <dbReference type="ARBA" id="ARBA00022692"/>
    </source>
</evidence>
<gene>
    <name evidence="10" type="ORF">GW534_03575</name>
</gene>
<evidence type="ECO:0000256" key="6">
    <source>
        <dbReference type="ARBA" id="ARBA00023136"/>
    </source>
</evidence>
<reference evidence="10 11" key="1">
    <citation type="submission" date="2020-01" db="EMBL/GenBank/DDBJ databases">
        <title>A novel Bacillus sp. from Pasinler.</title>
        <authorList>
            <person name="Adiguzel A."/>
            <person name="Ay H."/>
            <person name="Baltaci M.O."/>
        </authorList>
    </citation>
    <scope>NUCLEOTIDE SEQUENCE [LARGE SCALE GENOMIC DNA]</scope>
    <source>
        <strain evidence="10 11">P1</strain>
    </source>
</reference>
<dbReference type="InterPro" id="IPR027417">
    <property type="entry name" value="P-loop_NTPase"/>
</dbReference>
<dbReference type="PANTHER" id="PTHR24221">
    <property type="entry name" value="ATP-BINDING CASSETTE SUB-FAMILY B"/>
    <property type="match status" value="1"/>
</dbReference>
<keyword evidence="3" id="KW-0547">Nucleotide-binding</keyword>
<evidence type="ECO:0000313" key="11">
    <source>
        <dbReference type="Proteomes" id="UP000743899"/>
    </source>
</evidence>
<dbReference type="Gene3D" id="1.20.1560.10">
    <property type="entry name" value="ABC transporter type 1, transmembrane domain"/>
    <property type="match status" value="1"/>
</dbReference>
<comment type="caution">
    <text evidence="10">The sequence shown here is derived from an EMBL/GenBank/DDBJ whole genome shotgun (WGS) entry which is preliminary data.</text>
</comment>
<dbReference type="InterPro" id="IPR003593">
    <property type="entry name" value="AAA+_ATPase"/>
</dbReference>
<organism evidence="10 11">
    <name type="scientific">Pallidibacillus pasinlerensis</name>
    <dbReference type="NCBI Taxonomy" id="2703818"/>
    <lineage>
        <taxon>Bacteria</taxon>
        <taxon>Bacillati</taxon>
        <taxon>Bacillota</taxon>
        <taxon>Bacilli</taxon>
        <taxon>Bacillales</taxon>
        <taxon>Bacillaceae</taxon>
        <taxon>Pallidibacillus</taxon>
    </lineage>
</organism>
<dbReference type="PROSITE" id="PS50893">
    <property type="entry name" value="ABC_TRANSPORTER_2"/>
    <property type="match status" value="1"/>
</dbReference>
<dbReference type="SUPFAM" id="SSF90123">
    <property type="entry name" value="ABC transporter transmembrane region"/>
    <property type="match status" value="1"/>
</dbReference>
<keyword evidence="2 7" id="KW-0812">Transmembrane</keyword>
<dbReference type="InterPro" id="IPR003439">
    <property type="entry name" value="ABC_transporter-like_ATP-bd"/>
</dbReference>
<feature type="transmembrane region" description="Helical" evidence="7">
    <location>
        <begin position="53"/>
        <end position="81"/>
    </location>
</feature>
<keyword evidence="6 7" id="KW-0472">Membrane</keyword>
<evidence type="ECO:0000313" key="10">
    <source>
        <dbReference type="EMBL" id="NCU16853.1"/>
    </source>
</evidence>
<dbReference type="RefSeq" id="WP_161919684.1">
    <property type="nucleotide sequence ID" value="NZ_JAACYS010000009.1"/>
</dbReference>
<name>A0ABX0A6R8_9BACI</name>
<dbReference type="Pfam" id="PF00664">
    <property type="entry name" value="ABC_membrane"/>
    <property type="match status" value="1"/>
</dbReference>
<dbReference type="Gene3D" id="3.40.50.300">
    <property type="entry name" value="P-loop containing nucleotide triphosphate hydrolases"/>
    <property type="match status" value="1"/>
</dbReference>
<sequence length="580" mass="65833">MQKRAISFLKPYKKYMIVAWMLMLVELAVELTAPILMAKIIDEGVLVHNIDRVILWGFWLLVITFLAFVAGIINSFFAAYVSQNFGFDIRKNVYKKIQNLPFSHISKYPTANLITRLTNDVTQIQHTTFMIMRIALRAPLLIIFGTAMAIIVNWKIALVLIFIIPVLLVFLVVMMRIAFKNFQAVQKRLDRVNRRVRENLKAMRIVKAFYRKDSEISRFIDANHQLKAQTMKTLRIIELNAPILLFIMNVGIVLILWFGNIQLQIGAAGAGAVVAIVNYATRITGSLSNLSWIIMSFARAKASNDRINEVLMMDEEDLVQNSENTLKGKIEFKNVYFRYENHSKDINKKSRWVLKNINFTVKPGQKVAVMGATGSGKTTIFQLIPKLFEPTRGEVFIDDKNIKNYNSIHLRNQIGYVSQESHLFSGTIKENIAWGKQGATNEEIMKAAKDAQIHDSILQFPNQYDTVIGQKGVNLSGGQKQRLAIARAFVRNPKILLLDDSTSALDMETERKLLEVLNKYHCTTLIITQKITTAKQSDSILLLDEGEVIGQGTHEELLKTSQLYQKIYASQSGKGVKSNV</sequence>
<evidence type="ECO:0000256" key="7">
    <source>
        <dbReference type="SAM" id="Phobius"/>
    </source>
</evidence>
<evidence type="ECO:0000256" key="4">
    <source>
        <dbReference type="ARBA" id="ARBA00022840"/>
    </source>
</evidence>
<dbReference type="EMBL" id="JAACYS010000009">
    <property type="protein sequence ID" value="NCU16853.1"/>
    <property type="molecule type" value="Genomic_DNA"/>
</dbReference>
<feature type="transmembrane region" description="Helical" evidence="7">
    <location>
        <begin position="236"/>
        <end position="257"/>
    </location>
</feature>
<dbReference type="InterPro" id="IPR036640">
    <property type="entry name" value="ABC1_TM_sf"/>
</dbReference>
<evidence type="ECO:0000256" key="5">
    <source>
        <dbReference type="ARBA" id="ARBA00022989"/>
    </source>
</evidence>
<dbReference type="InterPro" id="IPR011527">
    <property type="entry name" value="ABC1_TM_dom"/>
</dbReference>
<evidence type="ECO:0000256" key="3">
    <source>
        <dbReference type="ARBA" id="ARBA00022741"/>
    </source>
</evidence>
<dbReference type="Proteomes" id="UP000743899">
    <property type="component" value="Unassembled WGS sequence"/>
</dbReference>
<dbReference type="Pfam" id="PF00005">
    <property type="entry name" value="ABC_tran"/>
    <property type="match status" value="1"/>
</dbReference>
<dbReference type="SMART" id="SM00382">
    <property type="entry name" value="AAA"/>
    <property type="match status" value="1"/>
</dbReference>
<feature type="domain" description="ABC transmembrane type-1" evidence="9">
    <location>
        <begin position="22"/>
        <end position="299"/>
    </location>
</feature>
<proteinExistence type="predicted"/>
<feature type="domain" description="ABC transporter" evidence="8">
    <location>
        <begin position="330"/>
        <end position="570"/>
    </location>
</feature>
<dbReference type="PANTHER" id="PTHR24221:SF276">
    <property type="entry name" value="ABC TRANSPORTER, ATP-BINDING_PERMEASE PROTEIN"/>
    <property type="match status" value="1"/>
</dbReference>
<dbReference type="GO" id="GO:0005524">
    <property type="term" value="F:ATP binding"/>
    <property type="evidence" value="ECO:0007669"/>
    <property type="project" value="UniProtKB-KW"/>
</dbReference>
<dbReference type="PROSITE" id="PS00211">
    <property type="entry name" value="ABC_TRANSPORTER_1"/>
    <property type="match status" value="1"/>
</dbReference>
<keyword evidence="5 7" id="KW-1133">Transmembrane helix</keyword>
<evidence type="ECO:0000259" key="9">
    <source>
        <dbReference type="PROSITE" id="PS50929"/>
    </source>
</evidence>
<keyword evidence="4 10" id="KW-0067">ATP-binding</keyword>
<dbReference type="SUPFAM" id="SSF52540">
    <property type="entry name" value="P-loop containing nucleoside triphosphate hydrolases"/>
    <property type="match status" value="1"/>
</dbReference>
<feature type="transmembrane region" description="Helical" evidence="7">
    <location>
        <begin position="134"/>
        <end position="152"/>
    </location>
</feature>
<dbReference type="InterPro" id="IPR017871">
    <property type="entry name" value="ABC_transporter-like_CS"/>
</dbReference>
<feature type="transmembrane region" description="Helical" evidence="7">
    <location>
        <begin position="158"/>
        <end position="179"/>
    </location>
</feature>
<keyword evidence="11" id="KW-1185">Reference proteome</keyword>
<dbReference type="PROSITE" id="PS50929">
    <property type="entry name" value="ABC_TM1F"/>
    <property type="match status" value="1"/>
</dbReference>
<evidence type="ECO:0000256" key="1">
    <source>
        <dbReference type="ARBA" id="ARBA00004651"/>
    </source>
</evidence>
<dbReference type="CDD" id="cd18548">
    <property type="entry name" value="ABC_6TM_Tm287_like"/>
    <property type="match status" value="1"/>
</dbReference>
<dbReference type="InterPro" id="IPR039421">
    <property type="entry name" value="Type_1_exporter"/>
</dbReference>
<evidence type="ECO:0000259" key="8">
    <source>
        <dbReference type="PROSITE" id="PS50893"/>
    </source>
</evidence>
<accession>A0ABX0A6R8</accession>
<comment type="subcellular location">
    <subcellularLocation>
        <location evidence="1">Cell membrane</location>
        <topology evidence="1">Multi-pass membrane protein</topology>
    </subcellularLocation>
</comment>